<protein>
    <recommendedName>
        <fullName evidence="4">DUF3667 domain-containing protein</fullName>
    </recommendedName>
</protein>
<sequence length="239" mass="27734">MEDQKAKICTICHTELIGQYCHECGQKVTHKKLSLSTVLSDMMANIWSMEGTVLATMIHLIKDPFKVINNYWLGNRNYYHSPGKLVFYCLFIAGLHFAFLGNTILGMKLTVTNNMSPQIGFLLFFFPLLLIASYVTYFRRGYSFLKHFVAVIYIFSCWSIIFIIFDDLVRWLFGNILGKIPLLLFPIVLFVWIARIFSKRKKWSMILLNAMLNLLVYIVVTTIIVVALYFISPQSVRRT</sequence>
<evidence type="ECO:0000313" key="3">
    <source>
        <dbReference type="Proteomes" id="UP001172082"/>
    </source>
</evidence>
<feature type="transmembrane region" description="Helical" evidence="1">
    <location>
        <begin position="144"/>
        <end position="165"/>
    </location>
</feature>
<keyword evidence="1" id="KW-0472">Membrane</keyword>
<gene>
    <name evidence="2" type="ORF">QQ008_04045</name>
</gene>
<reference evidence="2" key="1">
    <citation type="submission" date="2023-06" db="EMBL/GenBank/DDBJ databases">
        <title>Genomic of Parafulvivirga corallium.</title>
        <authorList>
            <person name="Wang G."/>
        </authorList>
    </citation>
    <scope>NUCLEOTIDE SEQUENCE</scope>
    <source>
        <strain evidence="2">BMA10</strain>
    </source>
</reference>
<feature type="transmembrane region" description="Helical" evidence="1">
    <location>
        <begin position="206"/>
        <end position="231"/>
    </location>
</feature>
<comment type="caution">
    <text evidence="2">The sequence shown here is derived from an EMBL/GenBank/DDBJ whole genome shotgun (WGS) entry which is preliminary data.</text>
</comment>
<proteinExistence type="predicted"/>
<keyword evidence="1" id="KW-0812">Transmembrane</keyword>
<dbReference type="Proteomes" id="UP001172082">
    <property type="component" value="Unassembled WGS sequence"/>
</dbReference>
<feature type="transmembrane region" description="Helical" evidence="1">
    <location>
        <begin position="171"/>
        <end position="194"/>
    </location>
</feature>
<accession>A0ABT8KII2</accession>
<evidence type="ECO:0000313" key="2">
    <source>
        <dbReference type="EMBL" id="MDN5200512.1"/>
    </source>
</evidence>
<keyword evidence="1" id="KW-1133">Transmembrane helix</keyword>
<feature type="transmembrane region" description="Helical" evidence="1">
    <location>
        <begin position="119"/>
        <end position="137"/>
    </location>
</feature>
<evidence type="ECO:0008006" key="4">
    <source>
        <dbReference type="Google" id="ProtNLM"/>
    </source>
</evidence>
<name>A0ABT8KII2_9BACT</name>
<dbReference type="RefSeq" id="WP_346750535.1">
    <property type="nucleotide sequence ID" value="NZ_JAUJEA010000001.1"/>
</dbReference>
<organism evidence="2 3">
    <name type="scientific">Splendidivirga corallicola</name>
    <dbReference type="NCBI Taxonomy" id="3051826"/>
    <lineage>
        <taxon>Bacteria</taxon>
        <taxon>Pseudomonadati</taxon>
        <taxon>Bacteroidota</taxon>
        <taxon>Cytophagia</taxon>
        <taxon>Cytophagales</taxon>
        <taxon>Splendidivirgaceae</taxon>
        <taxon>Splendidivirga</taxon>
    </lineage>
</organism>
<dbReference type="EMBL" id="JAUJEA010000001">
    <property type="protein sequence ID" value="MDN5200512.1"/>
    <property type="molecule type" value="Genomic_DNA"/>
</dbReference>
<evidence type="ECO:0000256" key="1">
    <source>
        <dbReference type="SAM" id="Phobius"/>
    </source>
</evidence>
<feature type="transmembrane region" description="Helical" evidence="1">
    <location>
        <begin position="85"/>
        <end position="107"/>
    </location>
</feature>
<keyword evidence="3" id="KW-1185">Reference proteome</keyword>